<proteinExistence type="predicted"/>
<organism evidence="1 2">
    <name type="scientific">Neoroseomonas lacus</name>
    <dbReference type="NCBI Taxonomy" id="287609"/>
    <lineage>
        <taxon>Bacteria</taxon>
        <taxon>Pseudomonadati</taxon>
        <taxon>Pseudomonadota</taxon>
        <taxon>Alphaproteobacteria</taxon>
        <taxon>Acetobacterales</taxon>
        <taxon>Acetobacteraceae</taxon>
        <taxon>Neoroseomonas</taxon>
    </lineage>
</organism>
<gene>
    <name evidence="1" type="ORF">GCM10011320_31550</name>
</gene>
<dbReference type="EMBL" id="BMKW01000007">
    <property type="protein sequence ID" value="GGJ22008.1"/>
    <property type="molecule type" value="Genomic_DNA"/>
</dbReference>
<name>A0A917KNK7_9PROT</name>
<keyword evidence="2" id="KW-1185">Reference proteome</keyword>
<evidence type="ECO:0000313" key="2">
    <source>
        <dbReference type="Proteomes" id="UP000661507"/>
    </source>
</evidence>
<accession>A0A917KNK7</accession>
<comment type="caution">
    <text evidence="1">The sequence shown here is derived from an EMBL/GenBank/DDBJ whole genome shotgun (WGS) entry which is preliminary data.</text>
</comment>
<protein>
    <submittedName>
        <fullName evidence="1">Uncharacterized protein</fullName>
    </submittedName>
</protein>
<sequence length="177" mass="18843">MLAGCVTAPYPTAVLPSYGASVTLDPARQSIIQTAYVFASPGSMAGRPWEAAQAISEAEFLAVELNYGQRWIEMSPLVKQAFVQARPEWRGALGIDLAAPPQAVIDAFTLLRLAYGAQDAAAAAAALQPPLFTPGGAATIARLADLPPLPRTAWAASMAQDEMWRMQNQGSRGDDWE</sequence>
<evidence type="ECO:0000313" key="1">
    <source>
        <dbReference type="EMBL" id="GGJ22008.1"/>
    </source>
</evidence>
<reference evidence="1" key="1">
    <citation type="journal article" date="2014" name="Int. J. Syst. Evol. Microbiol.">
        <title>Complete genome sequence of Corynebacterium casei LMG S-19264T (=DSM 44701T), isolated from a smear-ripened cheese.</title>
        <authorList>
            <consortium name="US DOE Joint Genome Institute (JGI-PGF)"/>
            <person name="Walter F."/>
            <person name="Albersmeier A."/>
            <person name="Kalinowski J."/>
            <person name="Ruckert C."/>
        </authorList>
    </citation>
    <scope>NUCLEOTIDE SEQUENCE</scope>
    <source>
        <strain evidence="1">CGMCC 1.3617</strain>
    </source>
</reference>
<reference evidence="1" key="2">
    <citation type="submission" date="2020-09" db="EMBL/GenBank/DDBJ databases">
        <authorList>
            <person name="Sun Q."/>
            <person name="Zhou Y."/>
        </authorList>
    </citation>
    <scope>NUCLEOTIDE SEQUENCE</scope>
    <source>
        <strain evidence="1">CGMCC 1.3617</strain>
    </source>
</reference>
<dbReference type="AlphaFoldDB" id="A0A917KNK7"/>
<dbReference type="Proteomes" id="UP000661507">
    <property type="component" value="Unassembled WGS sequence"/>
</dbReference>